<dbReference type="Gene3D" id="3.30.70.270">
    <property type="match status" value="1"/>
</dbReference>
<keyword evidence="2" id="KW-1003">Cell membrane</keyword>
<dbReference type="PROSITE" id="PS50887">
    <property type="entry name" value="GGDEF"/>
    <property type="match status" value="1"/>
</dbReference>
<dbReference type="RefSeq" id="WP_261853413.1">
    <property type="nucleotide sequence ID" value="NZ_BQXY01000006.1"/>
</dbReference>
<evidence type="ECO:0000256" key="5">
    <source>
        <dbReference type="ARBA" id="ARBA00023136"/>
    </source>
</evidence>
<keyword evidence="3 6" id="KW-0812">Transmembrane</keyword>
<evidence type="ECO:0000256" key="6">
    <source>
        <dbReference type="SAM" id="Phobius"/>
    </source>
</evidence>
<dbReference type="GO" id="GO:1902201">
    <property type="term" value="P:negative regulation of bacterial-type flagellum-dependent cell motility"/>
    <property type="evidence" value="ECO:0007669"/>
    <property type="project" value="TreeGrafter"/>
</dbReference>
<dbReference type="InterPro" id="IPR029787">
    <property type="entry name" value="Nucleotide_cyclase"/>
</dbReference>
<dbReference type="Proteomes" id="UP001057868">
    <property type="component" value="Unassembled WGS sequence"/>
</dbReference>
<dbReference type="InterPro" id="IPR043128">
    <property type="entry name" value="Rev_trsase/Diguanyl_cyclase"/>
</dbReference>
<dbReference type="EMBL" id="BQXY01000006">
    <property type="protein sequence ID" value="GKU26512.1"/>
    <property type="molecule type" value="Genomic_DNA"/>
</dbReference>
<feature type="domain" description="GGDEF" evidence="7">
    <location>
        <begin position="228"/>
        <end position="358"/>
    </location>
</feature>
<dbReference type="GO" id="GO:0000155">
    <property type="term" value="F:phosphorelay sensor kinase activity"/>
    <property type="evidence" value="ECO:0007669"/>
    <property type="project" value="InterPro"/>
</dbReference>
<evidence type="ECO:0000256" key="2">
    <source>
        <dbReference type="ARBA" id="ARBA00022475"/>
    </source>
</evidence>
<dbReference type="PANTHER" id="PTHR45138:SF9">
    <property type="entry name" value="DIGUANYLATE CYCLASE DGCM-RELATED"/>
    <property type="match status" value="1"/>
</dbReference>
<name>A0A9W5Y4P3_9CLOT</name>
<feature type="transmembrane region" description="Helical" evidence="6">
    <location>
        <begin position="138"/>
        <end position="161"/>
    </location>
</feature>
<dbReference type="InterPro" id="IPR050469">
    <property type="entry name" value="Diguanylate_Cyclase"/>
</dbReference>
<dbReference type="AlphaFoldDB" id="A0A9W5Y4P3"/>
<dbReference type="FunFam" id="3.30.70.270:FF:000001">
    <property type="entry name" value="Diguanylate cyclase domain protein"/>
    <property type="match status" value="1"/>
</dbReference>
<gene>
    <name evidence="8" type="ORF">CFOLD11_33390</name>
</gene>
<evidence type="ECO:0000256" key="4">
    <source>
        <dbReference type="ARBA" id="ARBA00022989"/>
    </source>
</evidence>
<evidence type="ECO:0000256" key="3">
    <source>
        <dbReference type="ARBA" id="ARBA00022692"/>
    </source>
</evidence>
<dbReference type="SMART" id="SM00267">
    <property type="entry name" value="GGDEF"/>
    <property type="match status" value="1"/>
</dbReference>
<comment type="subcellular location">
    <subcellularLocation>
        <location evidence="1">Cell membrane</location>
        <topology evidence="1">Multi-pass membrane protein</topology>
    </subcellularLocation>
</comment>
<evidence type="ECO:0000313" key="9">
    <source>
        <dbReference type="Proteomes" id="UP001057868"/>
    </source>
</evidence>
<dbReference type="PANTHER" id="PTHR45138">
    <property type="entry name" value="REGULATORY COMPONENTS OF SENSORY TRANSDUCTION SYSTEM"/>
    <property type="match status" value="1"/>
</dbReference>
<accession>A0A9W5Y4P3</accession>
<dbReference type="Pfam" id="PF00990">
    <property type="entry name" value="GGDEF"/>
    <property type="match status" value="1"/>
</dbReference>
<organism evidence="8 9">
    <name type="scientific">Clostridium folliculivorans</name>
    <dbReference type="NCBI Taxonomy" id="2886038"/>
    <lineage>
        <taxon>Bacteria</taxon>
        <taxon>Bacillati</taxon>
        <taxon>Bacillota</taxon>
        <taxon>Clostridia</taxon>
        <taxon>Eubacteriales</taxon>
        <taxon>Clostridiaceae</taxon>
        <taxon>Clostridium</taxon>
    </lineage>
</organism>
<proteinExistence type="predicted"/>
<keyword evidence="4 6" id="KW-1133">Transmembrane helix</keyword>
<evidence type="ECO:0000256" key="1">
    <source>
        <dbReference type="ARBA" id="ARBA00004651"/>
    </source>
</evidence>
<dbReference type="SUPFAM" id="SSF55073">
    <property type="entry name" value="Nucleotide cyclase"/>
    <property type="match status" value="1"/>
</dbReference>
<keyword evidence="9" id="KW-1185">Reference proteome</keyword>
<dbReference type="NCBIfam" id="TIGR00254">
    <property type="entry name" value="GGDEF"/>
    <property type="match status" value="1"/>
</dbReference>
<dbReference type="GO" id="GO:0043709">
    <property type="term" value="P:cell adhesion involved in single-species biofilm formation"/>
    <property type="evidence" value="ECO:0007669"/>
    <property type="project" value="TreeGrafter"/>
</dbReference>
<evidence type="ECO:0000313" key="8">
    <source>
        <dbReference type="EMBL" id="GKU26512.1"/>
    </source>
</evidence>
<feature type="transmembrane region" description="Helical" evidence="6">
    <location>
        <begin position="40"/>
        <end position="58"/>
    </location>
</feature>
<evidence type="ECO:0000259" key="7">
    <source>
        <dbReference type="PROSITE" id="PS50887"/>
    </source>
</evidence>
<sequence>MISLLFVNATILITFLFLGNQLFEHKNINFEDNTTIKDKILLGLLTGFVGCVLIFYGITIYDKIHLDFRIIAMIVSSIYGGFLSNLITTIIIVIFRIGYYGINEASIVGSLGLIVLLLAYSIVYKLKVNYKLKFLHMTLLNLLYGIVVFSILISNYTFLFIVLKNYIISNIIVCALVYYILNYITKINTLNRKLKYESTKDFLTGLNNVRSFDNMLNHLIHNTVEKNEHLSILMLDIDFFKKVNDTYGHSSGDLVLKQFSDILMNSCRSFDIVSRNGGEEFTAILLDCNCKHAAEIAERIRKNVEEALFTIEDNKQIHVTVSIGVASYPDSVVNINNILDAADDALYLAKRTGRNKVC</sequence>
<feature type="transmembrane region" description="Helical" evidence="6">
    <location>
        <begin position="70"/>
        <end position="95"/>
    </location>
</feature>
<comment type="caution">
    <text evidence="8">The sequence shown here is derived from an EMBL/GenBank/DDBJ whole genome shotgun (WGS) entry which is preliminary data.</text>
</comment>
<feature type="transmembrane region" description="Helical" evidence="6">
    <location>
        <begin position="167"/>
        <end position="185"/>
    </location>
</feature>
<reference evidence="8" key="1">
    <citation type="journal article" date="2023" name="Int. J. Syst. Evol. Microbiol.">
        <title>&lt;i&gt;Clostridium folliculivorans&lt;/i&gt; sp. nov., isolated from soil samples of an organic paddy in Japan.</title>
        <authorList>
            <person name="Tazawa J."/>
            <person name="Kobayashi H."/>
            <person name="Tanizawa Y."/>
            <person name="Uchino A."/>
            <person name="Tanaka F."/>
            <person name="Urashima Y."/>
            <person name="Miura S."/>
            <person name="Sakamoto M."/>
            <person name="Ohkuma M."/>
            <person name="Tohno M."/>
        </authorList>
    </citation>
    <scope>NUCLEOTIDE SEQUENCE</scope>
    <source>
        <strain evidence="8">D1-1</strain>
    </source>
</reference>
<dbReference type="GO" id="GO:0005886">
    <property type="term" value="C:plasma membrane"/>
    <property type="evidence" value="ECO:0007669"/>
    <property type="project" value="UniProtKB-SubCell"/>
</dbReference>
<feature type="transmembrane region" description="Helical" evidence="6">
    <location>
        <begin position="107"/>
        <end position="126"/>
    </location>
</feature>
<dbReference type="InterPro" id="IPR011620">
    <property type="entry name" value="Sig_transdc_His_kinase_LytS_TM"/>
</dbReference>
<dbReference type="GO" id="GO:0071555">
    <property type="term" value="P:cell wall organization"/>
    <property type="evidence" value="ECO:0007669"/>
    <property type="project" value="InterPro"/>
</dbReference>
<dbReference type="GO" id="GO:0052621">
    <property type="term" value="F:diguanylate cyclase activity"/>
    <property type="evidence" value="ECO:0007669"/>
    <property type="project" value="TreeGrafter"/>
</dbReference>
<dbReference type="Pfam" id="PF07694">
    <property type="entry name" value="5TM-5TMR_LYT"/>
    <property type="match status" value="1"/>
</dbReference>
<dbReference type="CDD" id="cd01949">
    <property type="entry name" value="GGDEF"/>
    <property type="match status" value="1"/>
</dbReference>
<dbReference type="InterPro" id="IPR000160">
    <property type="entry name" value="GGDEF_dom"/>
</dbReference>
<protein>
    <submittedName>
        <fullName evidence="8">GGDEF domain-containing protein</fullName>
    </submittedName>
</protein>
<keyword evidence="5 6" id="KW-0472">Membrane</keyword>